<evidence type="ECO:0000256" key="1">
    <source>
        <dbReference type="ARBA" id="ARBA00001947"/>
    </source>
</evidence>
<keyword evidence="4" id="KW-0479">Metal-binding</keyword>
<dbReference type="EMBL" id="JAAXZR010000004">
    <property type="protein sequence ID" value="NLT78766.1"/>
    <property type="molecule type" value="Genomic_DNA"/>
</dbReference>
<evidence type="ECO:0000313" key="8">
    <source>
        <dbReference type="EMBL" id="NLT78766.1"/>
    </source>
</evidence>
<dbReference type="GO" id="GO:0006145">
    <property type="term" value="P:purine nucleobase catabolic process"/>
    <property type="evidence" value="ECO:0007669"/>
    <property type="project" value="TreeGrafter"/>
</dbReference>
<dbReference type="CDD" id="cd01317">
    <property type="entry name" value="DHOase_IIa"/>
    <property type="match status" value="1"/>
</dbReference>
<dbReference type="InterPro" id="IPR006680">
    <property type="entry name" value="Amidohydro-rel"/>
</dbReference>
<comment type="cofactor">
    <cofactor evidence="1">
        <name>Zn(2+)</name>
        <dbReference type="ChEBI" id="CHEBI:29105"/>
    </cofactor>
</comment>
<comment type="caution">
    <text evidence="8">The sequence shown here is derived from an EMBL/GenBank/DDBJ whole genome shotgun (WGS) entry which is preliminary data.</text>
</comment>
<organism evidence="8 9">
    <name type="scientific">Bifidobacterium crudilactis</name>
    <dbReference type="NCBI Taxonomy" id="327277"/>
    <lineage>
        <taxon>Bacteria</taxon>
        <taxon>Bacillati</taxon>
        <taxon>Actinomycetota</taxon>
        <taxon>Actinomycetes</taxon>
        <taxon>Bifidobacteriales</taxon>
        <taxon>Bifidobacteriaceae</taxon>
        <taxon>Bifidobacterium</taxon>
    </lineage>
</organism>
<dbReference type="AlphaFoldDB" id="A0A971CXQ5"/>
<dbReference type="GO" id="GO:0004038">
    <property type="term" value="F:allantoinase activity"/>
    <property type="evidence" value="ECO:0007669"/>
    <property type="project" value="TreeGrafter"/>
</dbReference>
<dbReference type="GO" id="GO:0005737">
    <property type="term" value="C:cytoplasm"/>
    <property type="evidence" value="ECO:0007669"/>
    <property type="project" value="TreeGrafter"/>
</dbReference>
<evidence type="ECO:0000256" key="4">
    <source>
        <dbReference type="ARBA" id="ARBA00022723"/>
    </source>
</evidence>
<dbReference type="InterPro" id="IPR002195">
    <property type="entry name" value="Dihydroorotase_CS"/>
</dbReference>
<feature type="domain" description="Amidohydrolase-related" evidence="7">
    <location>
        <begin position="18"/>
        <end position="361"/>
    </location>
</feature>
<name>A0A971CXQ5_9BIFI</name>
<evidence type="ECO:0000256" key="6">
    <source>
        <dbReference type="ARBA" id="ARBA00022975"/>
    </source>
</evidence>
<evidence type="ECO:0000256" key="2">
    <source>
        <dbReference type="ARBA" id="ARBA00002368"/>
    </source>
</evidence>
<dbReference type="Gene3D" id="2.30.40.10">
    <property type="entry name" value="Urease, subunit C, domain 1"/>
    <property type="match status" value="1"/>
</dbReference>
<dbReference type="GO" id="GO:0004151">
    <property type="term" value="F:dihydroorotase activity"/>
    <property type="evidence" value="ECO:0007669"/>
    <property type="project" value="UniProtKB-EC"/>
</dbReference>
<dbReference type="PROSITE" id="PS00482">
    <property type="entry name" value="DIHYDROOROTASE_1"/>
    <property type="match status" value="1"/>
</dbReference>
<protein>
    <submittedName>
        <fullName evidence="8">Dihydroorotase</fullName>
        <ecNumber evidence="8">3.5.2.3</ecNumber>
    </submittedName>
</protein>
<dbReference type="PANTHER" id="PTHR43668">
    <property type="entry name" value="ALLANTOINASE"/>
    <property type="match status" value="1"/>
</dbReference>
<dbReference type="GO" id="GO:0006221">
    <property type="term" value="P:pyrimidine nucleotide biosynthetic process"/>
    <property type="evidence" value="ECO:0007669"/>
    <property type="project" value="UniProtKB-KW"/>
</dbReference>
<comment type="similarity">
    <text evidence="3">Belongs to the metallo-dependent hydrolases superfamily. DHOase family. Class I DHOase subfamily.</text>
</comment>
<dbReference type="InterPro" id="IPR032466">
    <property type="entry name" value="Metal_Hydrolase"/>
</dbReference>
<accession>A0A971CXQ5</accession>
<proteinExistence type="inferred from homology"/>
<dbReference type="EC" id="3.5.2.3" evidence="8"/>
<keyword evidence="6" id="KW-0665">Pyrimidine biosynthesis</keyword>
<reference evidence="8" key="2">
    <citation type="submission" date="2020-01" db="EMBL/GenBank/DDBJ databases">
        <authorList>
            <person name="Campanaro S."/>
        </authorList>
    </citation>
    <scope>NUCLEOTIDE SEQUENCE</scope>
    <source>
        <strain evidence="8">AS01afH2WH_6</strain>
    </source>
</reference>
<gene>
    <name evidence="8" type="primary">pyrC</name>
    <name evidence="8" type="ORF">GXW98_00535</name>
</gene>
<evidence type="ECO:0000259" key="7">
    <source>
        <dbReference type="Pfam" id="PF01979"/>
    </source>
</evidence>
<dbReference type="PROSITE" id="PS00483">
    <property type="entry name" value="DIHYDROOROTASE_2"/>
    <property type="match status" value="1"/>
</dbReference>
<dbReference type="PANTHER" id="PTHR43668:SF2">
    <property type="entry name" value="ALLANTOINASE"/>
    <property type="match status" value="1"/>
</dbReference>
<dbReference type="InterPro" id="IPR004722">
    <property type="entry name" value="DHOase"/>
</dbReference>
<dbReference type="Proteomes" id="UP000767327">
    <property type="component" value="Unassembled WGS sequence"/>
</dbReference>
<dbReference type="SUPFAM" id="SSF51556">
    <property type="entry name" value="Metallo-dependent hydrolases"/>
    <property type="match status" value="1"/>
</dbReference>
<dbReference type="GO" id="GO:0046872">
    <property type="term" value="F:metal ion binding"/>
    <property type="evidence" value="ECO:0007669"/>
    <property type="project" value="UniProtKB-KW"/>
</dbReference>
<sequence length="459" mass="49106">MAAGKPVDVVVDCSAYTLAPGLCDPHVHFRDPGQTQKESMTSGCAAAASGGYTNVLIMPNTVPALDGRRLHPGMDGAQDVLDAGFDSVVDYLQHYAEFSGESLPVRYELCVAASTGREGHVASRLQDWEPYLRNGGSDGNQSTETHPIVAISDDGAAITDGILDEVAANARQAGIPIVDHCEHHDSGVINDGRISRKLGVPGIPASTELTIVQRDIALARRTGQHVHLQHVSTAAAFEAIRQAKRDGLQVSCETAPHYLALCDEDVLEHGTLAKMNPPLRSAADREATIEAVRDGTVDMLATDHAPHTVCEKAQSLLDAPNGIIGLETAYGVCHQVLVDGGYIDDRRLIELMSVAPARLMGEDTTDVDALLAVGEPTDSPRVLDLRQSSARLASEFSILAPGERWTIDPEQFHSRARNTPFASWTVTGRPMATLIASSFAFSRIPASRISTRNSIESES</sequence>
<dbReference type="InterPro" id="IPR050138">
    <property type="entry name" value="DHOase/Allantoinase_Hydrolase"/>
</dbReference>
<evidence type="ECO:0000313" key="9">
    <source>
        <dbReference type="Proteomes" id="UP000767327"/>
    </source>
</evidence>
<dbReference type="Gene3D" id="3.20.20.140">
    <property type="entry name" value="Metal-dependent hydrolases"/>
    <property type="match status" value="1"/>
</dbReference>
<reference evidence="8" key="1">
    <citation type="journal article" date="2020" name="Biotechnol. Biofuels">
        <title>New insights from the biogas microbiome by comprehensive genome-resolved metagenomics of nearly 1600 species originating from multiple anaerobic digesters.</title>
        <authorList>
            <person name="Campanaro S."/>
            <person name="Treu L."/>
            <person name="Rodriguez-R L.M."/>
            <person name="Kovalovszki A."/>
            <person name="Ziels R.M."/>
            <person name="Maus I."/>
            <person name="Zhu X."/>
            <person name="Kougias P.G."/>
            <person name="Basile A."/>
            <person name="Luo G."/>
            <person name="Schluter A."/>
            <person name="Konstantinidis K.T."/>
            <person name="Angelidaki I."/>
        </authorList>
    </citation>
    <scope>NUCLEOTIDE SEQUENCE</scope>
    <source>
        <strain evidence="8">AS01afH2WH_6</strain>
    </source>
</reference>
<dbReference type="InterPro" id="IPR011059">
    <property type="entry name" value="Metal-dep_hydrolase_composite"/>
</dbReference>
<comment type="function">
    <text evidence="2">Catalyzes the reversible cyclization of carbamoyl aspartate to dihydroorotate.</text>
</comment>
<keyword evidence="5 8" id="KW-0378">Hydrolase</keyword>
<dbReference type="Pfam" id="PF01979">
    <property type="entry name" value="Amidohydro_1"/>
    <property type="match status" value="1"/>
</dbReference>
<dbReference type="SUPFAM" id="SSF51338">
    <property type="entry name" value="Composite domain of metallo-dependent hydrolases"/>
    <property type="match status" value="1"/>
</dbReference>
<evidence type="ECO:0000256" key="5">
    <source>
        <dbReference type="ARBA" id="ARBA00022801"/>
    </source>
</evidence>
<evidence type="ECO:0000256" key="3">
    <source>
        <dbReference type="ARBA" id="ARBA00010286"/>
    </source>
</evidence>
<dbReference type="NCBIfam" id="TIGR00857">
    <property type="entry name" value="pyrC_multi"/>
    <property type="match status" value="1"/>
</dbReference>